<evidence type="ECO:0008006" key="4">
    <source>
        <dbReference type="Google" id="ProtNLM"/>
    </source>
</evidence>
<proteinExistence type="predicted"/>
<gene>
    <name evidence="2" type="ORF">A2819_00970</name>
</gene>
<sequence length="136" mass="15270">MFKLSQQKNQNSDYILIITAVLLLILSSAAVFWVPQALQPKIIGQANLTIDFGNGNKRAFEGNIVENETLIDVLNQAARAGEFSYKLNGKNNLDSISQLANNNQKSWQWYLNGEKINKQPGEITVKSDNNVLIKYE</sequence>
<comment type="caution">
    <text evidence="2">The sequence shown here is derived from an EMBL/GenBank/DDBJ whole genome shotgun (WGS) entry which is preliminary data.</text>
</comment>
<keyword evidence="1" id="KW-0472">Membrane</keyword>
<dbReference type="EMBL" id="MEYK01000032">
    <property type="protein sequence ID" value="OGD24800.1"/>
    <property type="molecule type" value="Genomic_DNA"/>
</dbReference>
<dbReference type="AlphaFoldDB" id="A0A1F5B2H5"/>
<protein>
    <recommendedName>
        <fullName evidence="4">DUF4430 domain-containing protein</fullName>
    </recommendedName>
</protein>
<keyword evidence="1" id="KW-0812">Transmembrane</keyword>
<accession>A0A1F5B2H5</accession>
<dbReference type="Proteomes" id="UP000176431">
    <property type="component" value="Unassembled WGS sequence"/>
</dbReference>
<keyword evidence="1" id="KW-1133">Transmembrane helix</keyword>
<evidence type="ECO:0000313" key="3">
    <source>
        <dbReference type="Proteomes" id="UP000176431"/>
    </source>
</evidence>
<feature type="transmembrane region" description="Helical" evidence="1">
    <location>
        <begin position="12"/>
        <end position="34"/>
    </location>
</feature>
<organism evidence="2 3">
    <name type="scientific">Candidatus Azambacteria bacterium RIFCSPHIGHO2_01_FULL_40_24</name>
    <dbReference type="NCBI Taxonomy" id="1797301"/>
    <lineage>
        <taxon>Bacteria</taxon>
        <taxon>Candidatus Azamiibacteriota</taxon>
    </lineage>
</organism>
<name>A0A1F5B2H5_9BACT</name>
<dbReference type="Gene3D" id="2.170.130.30">
    <property type="match status" value="1"/>
</dbReference>
<evidence type="ECO:0000313" key="2">
    <source>
        <dbReference type="EMBL" id="OGD24800.1"/>
    </source>
</evidence>
<reference evidence="2 3" key="1">
    <citation type="journal article" date="2016" name="Nat. Commun.">
        <title>Thousands of microbial genomes shed light on interconnected biogeochemical processes in an aquifer system.</title>
        <authorList>
            <person name="Anantharaman K."/>
            <person name="Brown C.T."/>
            <person name="Hug L.A."/>
            <person name="Sharon I."/>
            <person name="Castelle C.J."/>
            <person name="Probst A.J."/>
            <person name="Thomas B.C."/>
            <person name="Singh A."/>
            <person name="Wilkins M.J."/>
            <person name="Karaoz U."/>
            <person name="Brodie E.L."/>
            <person name="Williams K.H."/>
            <person name="Hubbard S.S."/>
            <person name="Banfield J.F."/>
        </authorList>
    </citation>
    <scope>NUCLEOTIDE SEQUENCE [LARGE SCALE GENOMIC DNA]</scope>
</reference>
<evidence type="ECO:0000256" key="1">
    <source>
        <dbReference type="SAM" id="Phobius"/>
    </source>
</evidence>